<feature type="region of interest" description="Disordered" evidence="1">
    <location>
        <begin position="19"/>
        <end position="49"/>
    </location>
</feature>
<accession>A0ABN9TEH1</accession>
<evidence type="ECO:0000313" key="2">
    <source>
        <dbReference type="EMBL" id="CAK0843996.1"/>
    </source>
</evidence>
<name>A0ABN9TEH1_9DINO</name>
<feature type="compositionally biased region" description="Gly residues" evidence="1">
    <location>
        <begin position="28"/>
        <end position="41"/>
    </location>
</feature>
<comment type="caution">
    <text evidence="2">The sequence shown here is derived from an EMBL/GenBank/DDBJ whole genome shotgun (WGS) entry which is preliminary data.</text>
</comment>
<keyword evidence="3" id="KW-1185">Reference proteome</keyword>
<proteinExistence type="predicted"/>
<dbReference type="EMBL" id="CAUYUJ010014622">
    <property type="protein sequence ID" value="CAK0843996.1"/>
    <property type="molecule type" value="Genomic_DNA"/>
</dbReference>
<organism evidence="2 3">
    <name type="scientific">Prorocentrum cordatum</name>
    <dbReference type="NCBI Taxonomy" id="2364126"/>
    <lineage>
        <taxon>Eukaryota</taxon>
        <taxon>Sar</taxon>
        <taxon>Alveolata</taxon>
        <taxon>Dinophyceae</taxon>
        <taxon>Prorocentrales</taxon>
        <taxon>Prorocentraceae</taxon>
        <taxon>Prorocentrum</taxon>
    </lineage>
</organism>
<evidence type="ECO:0000256" key="1">
    <source>
        <dbReference type="SAM" id="MobiDB-lite"/>
    </source>
</evidence>
<reference evidence="2" key="1">
    <citation type="submission" date="2023-10" db="EMBL/GenBank/DDBJ databases">
        <authorList>
            <person name="Chen Y."/>
            <person name="Shah S."/>
            <person name="Dougan E. K."/>
            <person name="Thang M."/>
            <person name="Chan C."/>
        </authorList>
    </citation>
    <scope>NUCLEOTIDE SEQUENCE [LARGE SCALE GENOMIC DNA]</scope>
</reference>
<evidence type="ECO:0000313" key="3">
    <source>
        <dbReference type="Proteomes" id="UP001189429"/>
    </source>
</evidence>
<protein>
    <submittedName>
        <fullName evidence="2">Uncharacterized protein</fullName>
    </submittedName>
</protein>
<gene>
    <name evidence="2" type="ORF">PCOR1329_LOCUS38168</name>
</gene>
<dbReference type="Proteomes" id="UP001189429">
    <property type="component" value="Unassembled WGS sequence"/>
</dbReference>
<sequence length="121" mass="12994">MVVFWWHGRARLARAARELESSAPEGARAGGRQAGGLAGRGGKARPDESMEDLCASVRCTGSRSVPARSVPVRSTVGFGDRRRSVRAACLQGPGQMPLPTAQFFGPRLRMPLPTVFRAFTV</sequence>